<name>A0ABP9X8V6_9DEIO</name>
<accession>A0ABP9X8V6</accession>
<reference evidence="2 3" key="1">
    <citation type="submission" date="2024-02" db="EMBL/GenBank/DDBJ databases">
        <title>Deinococcus aluminii NBRC 112889.</title>
        <authorList>
            <person name="Ichikawa N."/>
            <person name="Katano-Makiyama Y."/>
            <person name="Hidaka K."/>
        </authorList>
    </citation>
    <scope>NUCLEOTIDE SEQUENCE [LARGE SCALE GENOMIC DNA]</scope>
    <source>
        <strain evidence="2 3">NBRC 112889</strain>
    </source>
</reference>
<evidence type="ECO:0000313" key="3">
    <source>
        <dbReference type="Proteomes" id="UP001404956"/>
    </source>
</evidence>
<protein>
    <recommendedName>
        <fullName evidence="4">DUF3187 family protein</fullName>
    </recommendedName>
</protein>
<feature type="signal peptide" evidence="1">
    <location>
        <begin position="1"/>
        <end position="24"/>
    </location>
</feature>
<proteinExistence type="predicted"/>
<gene>
    <name evidence="2" type="ORF">Dalu01_00192</name>
</gene>
<keyword evidence="3" id="KW-1185">Reference proteome</keyword>
<comment type="caution">
    <text evidence="2">The sequence shown here is derived from an EMBL/GenBank/DDBJ whole genome shotgun (WGS) entry which is preliminary data.</text>
</comment>
<evidence type="ECO:0000256" key="1">
    <source>
        <dbReference type="SAM" id="SignalP"/>
    </source>
</evidence>
<dbReference type="Proteomes" id="UP001404956">
    <property type="component" value="Unassembled WGS sequence"/>
</dbReference>
<feature type="chain" id="PRO_5045518748" description="DUF3187 family protein" evidence="1">
    <location>
        <begin position="25"/>
        <end position="329"/>
    </location>
</feature>
<sequence length="329" mass="35756">MSKRLFRFITAGAAALTLTAPAVAAAQTPAAPALHLPANYVSRFGGTEVVAGLDGGVSFGVRYFPLPFEQDIRFLLVKHPQYWEYGLTSRINDTTFAAGVFDNGLNASVGIPRLEITHDPWKGTQYSGRLQGSGYYSRFTGGYAFTTLQDRVRVLNNVGVAFQGDVVAPYTQTEVGGGYGKAFGKVNAGFGSTVRLYTFPMQKEAQGSLDVSVSASTALAPGLTVDASHFERFVVGKVAIPDLNFTRYEESNASVTYRLPVSSTPPAFTVGALRSRLTRDWTNQYTYLRNDVLFRANALPSLVGASVGYQWSRDGKDNKWLLSLVFLPK</sequence>
<evidence type="ECO:0000313" key="2">
    <source>
        <dbReference type="EMBL" id="GAA5531817.1"/>
    </source>
</evidence>
<organism evidence="2 3">
    <name type="scientific">Deinococcus aluminii</name>
    <dbReference type="NCBI Taxonomy" id="1656885"/>
    <lineage>
        <taxon>Bacteria</taxon>
        <taxon>Thermotogati</taxon>
        <taxon>Deinococcota</taxon>
        <taxon>Deinococci</taxon>
        <taxon>Deinococcales</taxon>
        <taxon>Deinococcaceae</taxon>
        <taxon>Deinococcus</taxon>
    </lineage>
</organism>
<dbReference type="RefSeq" id="WP_345450359.1">
    <property type="nucleotide sequence ID" value="NZ_BAABRV010000001.1"/>
</dbReference>
<evidence type="ECO:0008006" key="4">
    <source>
        <dbReference type="Google" id="ProtNLM"/>
    </source>
</evidence>
<keyword evidence="1" id="KW-0732">Signal</keyword>
<dbReference type="EMBL" id="BAABRV010000001">
    <property type="protein sequence ID" value="GAA5531817.1"/>
    <property type="molecule type" value="Genomic_DNA"/>
</dbReference>